<comment type="catalytic activity">
    <reaction evidence="1">
        <text>Hydrolysis of DNA containing ring-opened 7-methylguanine residues, releasing 2,6-diamino-4-hydroxy-5-(N-methyl)formamidopyrimidine.</text>
        <dbReference type="EC" id="3.2.2.23"/>
    </reaction>
</comment>
<dbReference type="Pfam" id="PF06831">
    <property type="entry name" value="H2TH"/>
    <property type="match status" value="1"/>
</dbReference>
<evidence type="ECO:0000256" key="7">
    <source>
        <dbReference type="ARBA" id="ARBA00022801"/>
    </source>
</evidence>
<feature type="domain" description="FPG-type" evidence="16">
    <location>
        <begin position="234"/>
        <end position="268"/>
    </location>
</feature>
<dbReference type="Gene3D" id="1.10.8.50">
    <property type="match status" value="1"/>
</dbReference>
<keyword evidence="9" id="KW-0238">DNA-binding</keyword>
<evidence type="ECO:0000256" key="2">
    <source>
        <dbReference type="ARBA" id="ARBA00001947"/>
    </source>
</evidence>
<keyword evidence="8" id="KW-0862">Zinc</keyword>
<dbReference type="RefSeq" id="WP_248352472.1">
    <property type="nucleotide sequence ID" value="NZ_AP025591.1"/>
</dbReference>
<comment type="cofactor">
    <cofactor evidence="2">
        <name>Zn(2+)</name>
        <dbReference type="ChEBI" id="CHEBI:29105"/>
    </cofactor>
</comment>
<evidence type="ECO:0000256" key="3">
    <source>
        <dbReference type="ARBA" id="ARBA00009409"/>
    </source>
</evidence>
<keyword evidence="19" id="KW-1185">Reference proteome</keyword>
<proteinExistence type="inferred from homology"/>
<keyword evidence="10" id="KW-0234">DNA repair</keyword>
<dbReference type="SUPFAM" id="SSF81624">
    <property type="entry name" value="N-terminal domain of MutM-like DNA repair proteins"/>
    <property type="match status" value="1"/>
</dbReference>
<name>A0ABM7WX53_9BACT</name>
<keyword evidence="13" id="KW-0326">Glycosidase</keyword>
<dbReference type="InterPro" id="IPR000214">
    <property type="entry name" value="Znf_DNA_glyclase/AP_lyase"/>
</dbReference>
<dbReference type="InterPro" id="IPR010979">
    <property type="entry name" value="Ribosomal_uS13-like_H2TH"/>
</dbReference>
<evidence type="ECO:0000259" key="16">
    <source>
        <dbReference type="PROSITE" id="PS51066"/>
    </source>
</evidence>
<evidence type="ECO:0000256" key="10">
    <source>
        <dbReference type="ARBA" id="ARBA00023204"/>
    </source>
</evidence>
<gene>
    <name evidence="18" type="ORF">AMOR_30940</name>
</gene>
<evidence type="ECO:0000256" key="1">
    <source>
        <dbReference type="ARBA" id="ARBA00001668"/>
    </source>
</evidence>
<dbReference type="SMART" id="SM00898">
    <property type="entry name" value="Fapy_DNA_glyco"/>
    <property type="match status" value="1"/>
</dbReference>
<evidence type="ECO:0000256" key="8">
    <source>
        <dbReference type="ARBA" id="ARBA00022833"/>
    </source>
</evidence>
<evidence type="ECO:0000259" key="17">
    <source>
        <dbReference type="PROSITE" id="PS51068"/>
    </source>
</evidence>
<protein>
    <submittedName>
        <fullName evidence="18">Formamidopyrimidine-DNA glycosylase</fullName>
    </submittedName>
</protein>
<evidence type="ECO:0000256" key="9">
    <source>
        <dbReference type="ARBA" id="ARBA00023125"/>
    </source>
</evidence>
<feature type="domain" description="Formamidopyrimidine-DNA glycosylase catalytic" evidence="17">
    <location>
        <begin position="2"/>
        <end position="145"/>
    </location>
</feature>
<keyword evidence="7" id="KW-0378">Hydrolase</keyword>
<comment type="similarity">
    <text evidence="3">Belongs to the FPG family.</text>
</comment>
<feature type="compositionally biased region" description="Pro residues" evidence="15">
    <location>
        <begin position="303"/>
        <end position="312"/>
    </location>
</feature>
<evidence type="ECO:0000256" key="12">
    <source>
        <dbReference type="ARBA" id="ARBA00023268"/>
    </source>
</evidence>
<keyword evidence="4" id="KW-0479">Metal-binding</keyword>
<dbReference type="SMART" id="SM01232">
    <property type="entry name" value="H2TH"/>
    <property type="match status" value="1"/>
</dbReference>
<evidence type="ECO:0000313" key="18">
    <source>
        <dbReference type="EMBL" id="BDG04098.1"/>
    </source>
</evidence>
<evidence type="ECO:0000256" key="5">
    <source>
        <dbReference type="ARBA" id="ARBA00022763"/>
    </source>
</evidence>
<keyword evidence="12" id="KW-0511">Multifunctional enzyme</keyword>
<dbReference type="Proteomes" id="UP001162891">
    <property type="component" value="Chromosome"/>
</dbReference>
<sequence>MPELPDIEVYREALAARVLGQPLERVRLGNPFLLRSADPPLSAAEGRRVVAVRRLGKRLVLALEDDLFVSLHLMIAGRLHWKERGAKLPGRVGLAAFDFPAGSLVLTEAGSKRRAALHLVRGEAALALLDRGGLEPLGADPGAFAAALRRENHTLKRALTDPGLFSGIGNAYSDEILHRARLSPVKLTSRLDDEEVARLHAATQEVLREWTDRLRAEAAGEFPEGVTAFRPEMAVHGKHRAPCPACGTAVQRIVRAENEVNYCPRCQTGGQILSDRSLARLLKEDWPRTIDELERNPALGVRVPPPASPTPPPRRRPSAPGGSPGPARRG</sequence>
<evidence type="ECO:0000256" key="15">
    <source>
        <dbReference type="SAM" id="MobiDB-lite"/>
    </source>
</evidence>
<evidence type="ECO:0000256" key="14">
    <source>
        <dbReference type="PROSITE-ProRule" id="PRU00391"/>
    </source>
</evidence>
<feature type="compositionally biased region" description="Low complexity" evidence="15">
    <location>
        <begin position="318"/>
        <end position="330"/>
    </location>
</feature>
<dbReference type="SUPFAM" id="SSF46946">
    <property type="entry name" value="S13-like H2TH domain"/>
    <property type="match status" value="1"/>
</dbReference>
<evidence type="ECO:0000256" key="11">
    <source>
        <dbReference type="ARBA" id="ARBA00023239"/>
    </source>
</evidence>
<dbReference type="SUPFAM" id="SSF57716">
    <property type="entry name" value="Glucocorticoid receptor-like (DNA-binding domain)"/>
    <property type="match status" value="1"/>
</dbReference>
<dbReference type="InterPro" id="IPR015886">
    <property type="entry name" value="H2TH_FPG"/>
</dbReference>
<dbReference type="InterPro" id="IPR010663">
    <property type="entry name" value="Znf_FPG/IleRS"/>
</dbReference>
<dbReference type="Gene3D" id="3.20.190.10">
    <property type="entry name" value="MutM-like, N-terminal"/>
    <property type="match status" value="1"/>
</dbReference>
<feature type="region of interest" description="Disordered" evidence="15">
    <location>
        <begin position="293"/>
        <end position="330"/>
    </location>
</feature>
<dbReference type="InterPro" id="IPR035937">
    <property type="entry name" value="FPG_N"/>
</dbReference>
<evidence type="ECO:0000256" key="13">
    <source>
        <dbReference type="ARBA" id="ARBA00023295"/>
    </source>
</evidence>
<dbReference type="CDD" id="cd08973">
    <property type="entry name" value="BaFpgNei_N_1"/>
    <property type="match status" value="1"/>
</dbReference>
<dbReference type="PROSITE" id="PS51066">
    <property type="entry name" value="ZF_FPG_2"/>
    <property type="match status" value="1"/>
</dbReference>
<evidence type="ECO:0000313" key="19">
    <source>
        <dbReference type="Proteomes" id="UP001162891"/>
    </source>
</evidence>
<reference evidence="19" key="1">
    <citation type="journal article" date="2022" name="Int. J. Syst. Evol. Microbiol.">
        <title>Anaeromyxobacter oryzae sp. nov., Anaeromyxobacter diazotrophicus sp. nov. and Anaeromyxobacter paludicola sp. nov., isolated from paddy soils.</title>
        <authorList>
            <person name="Itoh H."/>
            <person name="Xu Z."/>
            <person name="Mise K."/>
            <person name="Masuda Y."/>
            <person name="Ushijima N."/>
            <person name="Hayakawa C."/>
            <person name="Shiratori Y."/>
            <person name="Senoo K."/>
        </authorList>
    </citation>
    <scope>NUCLEOTIDE SEQUENCE [LARGE SCALE GENOMIC DNA]</scope>
    <source>
        <strain evidence="19">Red232</strain>
    </source>
</reference>
<dbReference type="PANTHER" id="PTHR22993:SF9">
    <property type="entry name" value="FORMAMIDOPYRIMIDINE-DNA GLYCOSYLASE"/>
    <property type="match status" value="1"/>
</dbReference>
<dbReference type="InterPro" id="IPR012319">
    <property type="entry name" value="FPG_cat"/>
</dbReference>
<accession>A0ABM7WX53</accession>
<dbReference type="Pfam" id="PF06827">
    <property type="entry name" value="zf-FPG_IleRS"/>
    <property type="match status" value="1"/>
</dbReference>
<dbReference type="EMBL" id="AP025591">
    <property type="protein sequence ID" value="BDG04098.1"/>
    <property type="molecule type" value="Genomic_DNA"/>
</dbReference>
<keyword evidence="5" id="KW-0227">DNA damage</keyword>
<dbReference type="Pfam" id="PF01149">
    <property type="entry name" value="Fapy_DNA_glyco"/>
    <property type="match status" value="1"/>
</dbReference>
<dbReference type="PANTHER" id="PTHR22993">
    <property type="entry name" value="FORMAMIDOPYRIMIDINE-DNA GLYCOSYLASE"/>
    <property type="match status" value="1"/>
</dbReference>
<evidence type="ECO:0000256" key="4">
    <source>
        <dbReference type="ARBA" id="ARBA00022723"/>
    </source>
</evidence>
<evidence type="ECO:0000256" key="6">
    <source>
        <dbReference type="ARBA" id="ARBA00022771"/>
    </source>
</evidence>
<dbReference type="PROSITE" id="PS51068">
    <property type="entry name" value="FPG_CAT"/>
    <property type="match status" value="1"/>
</dbReference>
<keyword evidence="6 14" id="KW-0863">Zinc-finger</keyword>
<organism evidence="18 19">
    <name type="scientific">Anaeromyxobacter oryzae</name>
    <dbReference type="NCBI Taxonomy" id="2918170"/>
    <lineage>
        <taxon>Bacteria</taxon>
        <taxon>Pseudomonadati</taxon>
        <taxon>Myxococcota</taxon>
        <taxon>Myxococcia</taxon>
        <taxon>Myxococcales</taxon>
        <taxon>Cystobacterineae</taxon>
        <taxon>Anaeromyxobacteraceae</taxon>
        <taxon>Anaeromyxobacter</taxon>
    </lineage>
</organism>
<keyword evidence="11" id="KW-0456">Lyase</keyword>